<proteinExistence type="predicted"/>
<dbReference type="AlphaFoldDB" id="A0A2X0QUI6"/>
<protein>
    <submittedName>
        <fullName evidence="1">Uncharacterized protein</fullName>
    </submittedName>
</protein>
<evidence type="ECO:0000313" key="1">
    <source>
        <dbReference type="EMBL" id="SPS05137.1"/>
    </source>
</evidence>
<accession>A0A2X0QUI6</accession>
<organism evidence="1">
    <name type="scientific">Candidatus Nitrotoga fabula</name>
    <dbReference type="NCBI Taxonomy" id="2182327"/>
    <lineage>
        <taxon>Bacteria</taxon>
        <taxon>Pseudomonadati</taxon>
        <taxon>Pseudomonadota</taxon>
        <taxon>Betaproteobacteria</taxon>
        <taxon>Nitrosomonadales</taxon>
        <taxon>Gallionellaceae</taxon>
        <taxon>Candidatus Nitrotoga</taxon>
    </lineage>
</organism>
<sequence length="603" mass="64979">MSLKNIPDWSQPLHIGGGEIFLAYEEPRRAYALPLELGVAPEPGGAPALSLELIRMIGGNHEPQVFGLLAVRFSGQYALSERQQELFAEHPGIKLEPLAPRGGFVRFQAAGVLDIPEELFAPRPLIWSGAGSLTLSAQLGQTATMMLHDALVNGMVTVTALAEVEAWGLASRFPAHAEFNPSELAALLNASISDGRITQTELASQLANHMQNGSISVTGVTTDTERTAAANACAERLLGRFARLSPAVDPSLGASYMIEMETMPDGKVTWDLSDKTLVPRAMVLSANPLETAKQAAAHGFTLTRDAPVIQFSTGLHLLSLYPNLPSRKIGVLMMGVEIRVPPFLPDRPQTVTGSALFRENEMVKTIPIRLSANEPVAYDYQTFAFISAGEGTQRLTGPVLHHQGLLLTLPPDSFPVQFVRVEATQLLLEAATLKIHCTGLRNDKTWNAVGTLDQTTTSLAFAVPRDVTGGTLAMEAAARNGGRRRSIGPLALEDCWLDLSSFPTAGPAIIIISCNFDDAAGLVAIECAPEDRLDNPEATGLIRLTPANPSREWRWLVLNPLNDGFCWRWFRLPGEPSAPWSPPIDPGAGSFTIKSSARMEGVQ</sequence>
<reference evidence="1" key="1">
    <citation type="submission" date="2018-05" db="EMBL/GenBank/DDBJ databases">
        <authorList>
            <person name="Lanie J.A."/>
            <person name="Ng W.-L."/>
            <person name="Kazmierczak K.M."/>
            <person name="Andrzejewski T.M."/>
            <person name="Davidsen T.M."/>
            <person name="Wayne K.J."/>
            <person name="Tettelin H."/>
            <person name="Glass J.I."/>
            <person name="Rusch D."/>
            <person name="Podicherti R."/>
            <person name="Tsui H.-C.T."/>
            <person name="Winkler M.E."/>
        </authorList>
    </citation>
    <scope>NUCLEOTIDE SEQUENCE</scope>
    <source>
        <strain evidence="1">KNB</strain>
    </source>
</reference>
<gene>
    <name evidence="1" type="ORF">NITFAB_0726</name>
</gene>
<dbReference type="EMBL" id="LS423452">
    <property type="protein sequence ID" value="SPS05137.1"/>
    <property type="molecule type" value="Genomic_DNA"/>
</dbReference>
<name>A0A2X0QUI6_9PROT</name>